<protein>
    <submittedName>
        <fullName evidence="2">Uncharacterized protein</fullName>
    </submittedName>
</protein>
<dbReference type="EMBL" id="CP012673">
    <property type="protein sequence ID" value="AUX39945.1"/>
    <property type="molecule type" value="Genomic_DNA"/>
</dbReference>
<sequence>MSAPGSPPTPIDLARDLHRLVDAWRNGQQRRASGGWWALAGFSFQTLAFLLRFFERVQRHEQSPGEVVRLEQISDILHTEGDALVLIQVKRTLSDGVLKKAVEEAYWIVDTCRRAAPALVDRLRFQILTRFDQTTKVVSDLTIAGVVPGGDPASWSTTLARFDKVAVTKEADSAERLRELLWSDGIEDVDGLINRCLGELLLSFYAAGEAPPPDVGWKLEELFRCAARLPGTVLSVSSFEMALEPSDRGVLTGQRPRLLHFKRGYFRERPRIFQPLQRAFGQWRARLSRRDALESAKIPVFWISGRSGDGKSVLLLQLLADALRDHQDTRVLMASPEELPAVLRGLHRRTDTTAADRALIAVDDLYEVGDRDRWHTEIAAATMRFQEPPLAIVTCGPDDQKHQFVRRCGEDFDVTTHRIASLDTEEQGEFLAWFRDRTGNAPDPSDLTTHNSLVVQFVFEMSQRQRIPEFARRFGQRLDYLGMRAAVGTILAVNALYMNAPASLLQDDVQRDALSALAADLHFILHDDAMAPGGVRLAHSHLAWLLFIEWVDGPLDLALGLARAWARELGRVLRVTLSGGRPELASEILSRLLATPRLRWSGADADERQADAHEFFVELYRNHLLDGRPATPLLARWLEIASRLGTTKLAPDPLSLAVEAMSTGSEHVTGAVAEWVWRLSETRPLPAQKALREAAGVFLLARADRPGFAAAVSHIRKSFDTEDARSLADAYLREHHRDLDAYRVFSAVLPHSGARSAHIGYAMTWLSANGDSLPAHEVARLLAEAARGRMDVTNLVSRWIEAHETEDRAGHVAATLVKTNRRNEKVITLSSRWLDAHGDARQAQLVALALLHARVLVPDTLVRVRAWLVQQQAGWTIVATKLAKLESAGTTDPAALPASSKPSSSLLARIRAGPMNEGLLRSLSARLSATRGSAREVLDALITTYPGNADVSRFVIDWVRRSAGERNFIEVIATLVSHNPANAEARAVAITYLADLAADPRILKIAVALLKSDPTDVETRDKLISALLEAKPGPEHTTALAALLKVGERAGLRQENLLDLASRYIATPDLRGREIVLVSAVDATAADPAWVNTLLSFLESPDRESARRFAFARLGAALVRHPASAARCCVACSPQWRVFAAIAYGLESKPDAARELLLLLRPQDVSQVLQAWMKNRAAAGVEDAVVDVLARAVLRGDPYRALIAAVRNSPTLRARIGARVGKEIRADIEGTTASGRAPRARRRVDPRRQG</sequence>
<organism evidence="2 3">
    <name type="scientific">Sorangium cellulosum</name>
    <name type="common">Polyangium cellulosum</name>
    <dbReference type="NCBI Taxonomy" id="56"/>
    <lineage>
        <taxon>Bacteria</taxon>
        <taxon>Pseudomonadati</taxon>
        <taxon>Myxococcota</taxon>
        <taxon>Polyangia</taxon>
        <taxon>Polyangiales</taxon>
        <taxon>Polyangiaceae</taxon>
        <taxon>Sorangium</taxon>
    </lineage>
</organism>
<evidence type="ECO:0000256" key="1">
    <source>
        <dbReference type="SAM" id="MobiDB-lite"/>
    </source>
</evidence>
<evidence type="ECO:0000313" key="3">
    <source>
        <dbReference type="Proteomes" id="UP000238348"/>
    </source>
</evidence>
<proteinExistence type="predicted"/>
<gene>
    <name evidence="2" type="ORF">SOCE26_013400</name>
</gene>
<feature type="region of interest" description="Disordered" evidence="1">
    <location>
        <begin position="1229"/>
        <end position="1250"/>
    </location>
</feature>
<feature type="compositionally biased region" description="Basic residues" evidence="1">
    <location>
        <begin position="1238"/>
        <end position="1250"/>
    </location>
</feature>
<evidence type="ECO:0000313" key="2">
    <source>
        <dbReference type="EMBL" id="AUX39945.1"/>
    </source>
</evidence>
<dbReference type="AlphaFoldDB" id="A0A2L0EKX2"/>
<dbReference type="Proteomes" id="UP000238348">
    <property type="component" value="Chromosome"/>
</dbReference>
<name>A0A2L0EKX2_SORCE</name>
<accession>A0A2L0EKX2</accession>
<reference evidence="2 3" key="1">
    <citation type="submission" date="2015-09" db="EMBL/GenBank/DDBJ databases">
        <title>Sorangium comparison.</title>
        <authorList>
            <person name="Zaburannyi N."/>
            <person name="Bunk B."/>
            <person name="Overmann J."/>
            <person name="Mueller R."/>
        </authorList>
    </citation>
    <scope>NUCLEOTIDE SEQUENCE [LARGE SCALE GENOMIC DNA]</scope>
    <source>
        <strain evidence="2 3">So ce26</strain>
    </source>
</reference>